<evidence type="ECO:0000313" key="3">
    <source>
        <dbReference type="Proteomes" id="UP001432060"/>
    </source>
</evidence>
<gene>
    <name evidence="2" type="ORF">OG515_03150</name>
</gene>
<feature type="chain" id="PRO_5045702763" description="Secreted protein" evidence="1">
    <location>
        <begin position="31"/>
        <end position="113"/>
    </location>
</feature>
<accession>A0ABZ1XEH5</accession>
<evidence type="ECO:0000256" key="1">
    <source>
        <dbReference type="SAM" id="SignalP"/>
    </source>
</evidence>
<dbReference type="RefSeq" id="WP_329395459.1">
    <property type="nucleotide sequence ID" value="NZ_CP109019.1"/>
</dbReference>
<evidence type="ECO:0000313" key="2">
    <source>
        <dbReference type="EMBL" id="WUT81261.1"/>
    </source>
</evidence>
<reference evidence="2" key="1">
    <citation type="submission" date="2022-10" db="EMBL/GenBank/DDBJ databases">
        <title>The complete genomes of actinobacterial strains from the NBC collection.</title>
        <authorList>
            <person name="Joergensen T.S."/>
            <person name="Alvarez Arevalo M."/>
            <person name="Sterndorff E.B."/>
            <person name="Faurdal D."/>
            <person name="Vuksanovic O."/>
            <person name="Mourched A.-S."/>
            <person name="Charusanti P."/>
            <person name="Shaw S."/>
            <person name="Blin K."/>
            <person name="Weber T."/>
        </authorList>
    </citation>
    <scope>NUCLEOTIDE SEQUENCE</scope>
    <source>
        <strain evidence="2">NBC_00668</strain>
    </source>
</reference>
<organism evidence="2 3">
    <name type="scientific">Streptomyces melanogenes</name>
    <dbReference type="NCBI Taxonomy" id="67326"/>
    <lineage>
        <taxon>Bacteria</taxon>
        <taxon>Bacillati</taxon>
        <taxon>Actinomycetota</taxon>
        <taxon>Actinomycetes</taxon>
        <taxon>Kitasatosporales</taxon>
        <taxon>Streptomycetaceae</taxon>
        <taxon>Streptomyces</taxon>
    </lineage>
</organism>
<evidence type="ECO:0008006" key="4">
    <source>
        <dbReference type="Google" id="ProtNLM"/>
    </source>
</evidence>
<proteinExistence type="predicted"/>
<name>A0ABZ1XEH5_9ACTN</name>
<protein>
    <recommendedName>
        <fullName evidence="4">Secreted protein</fullName>
    </recommendedName>
</protein>
<dbReference type="EMBL" id="CP109019">
    <property type="protein sequence ID" value="WUT81261.1"/>
    <property type="molecule type" value="Genomic_DNA"/>
</dbReference>
<sequence length="113" mass="12053">MKAARLLGSLGIATLSVAGLTLSAAAPANATPHVTCLIGRGGSFTTVGIHCNRQIPNDKATTVTLLDHYTVETWRCLNDPPVYFFVSPASNLARELRVEEGNTYVGNYCTQLS</sequence>
<feature type="signal peptide" evidence="1">
    <location>
        <begin position="1"/>
        <end position="30"/>
    </location>
</feature>
<keyword evidence="3" id="KW-1185">Reference proteome</keyword>
<keyword evidence="1" id="KW-0732">Signal</keyword>
<dbReference type="Proteomes" id="UP001432060">
    <property type="component" value="Chromosome"/>
</dbReference>